<proteinExistence type="predicted"/>
<gene>
    <name evidence="2" type="ORF">Sdiek1_0996</name>
</gene>
<keyword evidence="1" id="KW-0472">Membrane</keyword>
<name>A0A1Y0HJD4_9BACT</name>
<evidence type="ECO:0000313" key="3">
    <source>
        <dbReference type="Proteomes" id="UP000196005"/>
    </source>
</evidence>
<keyword evidence="1" id="KW-1133">Transmembrane helix</keyword>
<protein>
    <submittedName>
        <fullName evidence="2">Uncharacterized protein</fullName>
    </submittedName>
</protein>
<evidence type="ECO:0000256" key="1">
    <source>
        <dbReference type="SAM" id="Phobius"/>
    </source>
</evidence>
<reference evidence="3" key="1">
    <citation type="submission" date="2017-05" db="EMBL/GenBank/DDBJ databases">
        <title>Dechlorination kinetics govern the competition between two new strains of the genus Sulfurospirillum.</title>
        <authorList>
            <person name="Buttet G.F."/>
            <person name="Murray A.M."/>
            <person name="Goris T."/>
            <person name="Burion M."/>
            <person name="Lin B."/>
            <person name="Rolle M."/>
            <person name="Maillard J."/>
        </authorList>
    </citation>
    <scope>NUCLEOTIDE SEQUENCE [LARGE SCALE GENOMIC DNA]</scope>
    <source>
        <strain evidence="3">SL2-1</strain>
    </source>
</reference>
<dbReference type="Proteomes" id="UP000196005">
    <property type="component" value="Chromosome"/>
</dbReference>
<keyword evidence="1" id="KW-0812">Transmembrane</keyword>
<evidence type="ECO:0000313" key="2">
    <source>
        <dbReference type="EMBL" id="ARU48162.1"/>
    </source>
</evidence>
<keyword evidence="3" id="KW-1185">Reference proteome</keyword>
<accession>A0A1Y0HJD4</accession>
<dbReference type="AlphaFoldDB" id="A0A1Y0HJD4"/>
<dbReference type="KEGG" id="suls:Sdiek1_0996"/>
<sequence length="104" mass="12048">MHSNFQFNCKVTKTALRLTNGASLQQSTLKDESNHAHSSFFNPSTWMSSDFMSLLLLLFLFDIAFRLLEKALDAIRLRLKAKRHLINDEAVLKEQAEEVRKDHQ</sequence>
<feature type="transmembrane region" description="Helical" evidence="1">
    <location>
        <begin position="51"/>
        <end position="68"/>
    </location>
</feature>
<dbReference type="EMBL" id="CP021416">
    <property type="protein sequence ID" value="ARU48162.1"/>
    <property type="molecule type" value="Genomic_DNA"/>
</dbReference>
<organism evidence="2 3">
    <name type="scientific">Sulfurospirillum diekertiae</name>
    <dbReference type="NCBI Taxonomy" id="1854492"/>
    <lineage>
        <taxon>Bacteria</taxon>
        <taxon>Pseudomonadati</taxon>
        <taxon>Campylobacterota</taxon>
        <taxon>Epsilonproteobacteria</taxon>
        <taxon>Campylobacterales</taxon>
        <taxon>Sulfurospirillaceae</taxon>
        <taxon>Sulfurospirillum</taxon>
    </lineage>
</organism>